<dbReference type="WBParaSite" id="nRc.2.0.1.t26131-RA">
    <property type="protein sequence ID" value="nRc.2.0.1.t26131-RA"/>
    <property type="gene ID" value="nRc.2.0.1.g26131"/>
</dbReference>
<feature type="compositionally biased region" description="Pro residues" evidence="1">
    <location>
        <begin position="99"/>
        <end position="111"/>
    </location>
</feature>
<evidence type="ECO:0000313" key="4">
    <source>
        <dbReference type="WBParaSite" id="nRc.2.0.1.t26131-RA"/>
    </source>
</evidence>
<keyword evidence="2" id="KW-0472">Membrane</keyword>
<protein>
    <submittedName>
        <fullName evidence="4">Uncharacterized protein</fullName>
    </submittedName>
</protein>
<reference evidence="4" key="1">
    <citation type="submission" date="2022-11" db="UniProtKB">
        <authorList>
            <consortium name="WormBaseParasite"/>
        </authorList>
    </citation>
    <scope>IDENTIFICATION</scope>
</reference>
<name>A0A915JJ79_ROMCU</name>
<keyword evidence="3" id="KW-1185">Reference proteome</keyword>
<keyword evidence="2" id="KW-1133">Transmembrane helix</keyword>
<evidence type="ECO:0000256" key="2">
    <source>
        <dbReference type="SAM" id="Phobius"/>
    </source>
</evidence>
<evidence type="ECO:0000256" key="1">
    <source>
        <dbReference type="SAM" id="MobiDB-lite"/>
    </source>
</evidence>
<accession>A0A915JJ79</accession>
<sequence length="242" mass="25465">MHLAQGSLNFGDNYISNILFPAQSPPLHFFLKLSFTLIFFGLLSVSVYFCAKCRKGKKEAANREKPVAPEKAIASTAAGKAAATQSGTAAVGAVKIEPTAPPPLANKAPPPHGDKAPPTETLLVKRDGMKNANMKSGTAAADAPKLEFKKATATPKVIPLYMETLPETETAAVVKKSTRTAPQKQTPQYVESNDLDAVKAAAAVPAAGAPAYIEVGPKDATPGQPHYIAESEIPKFTKTSKN</sequence>
<feature type="transmembrane region" description="Helical" evidence="2">
    <location>
        <begin position="29"/>
        <end position="51"/>
    </location>
</feature>
<feature type="region of interest" description="Disordered" evidence="1">
    <location>
        <begin position="98"/>
        <end position="117"/>
    </location>
</feature>
<keyword evidence="2" id="KW-0812">Transmembrane</keyword>
<organism evidence="3 4">
    <name type="scientific">Romanomermis culicivorax</name>
    <name type="common">Nematode worm</name>
    <dbReference type="NCBI Taxonomy" id="13658"/>
    <lineage>
        <taxon>Eukaryota</taxon>
        <taxon>Metazoa</taxon>
        <taxon>Ecdysozoa</taxon>
        <taxon>Nematoda</taxon>
        <taxon>Enoplea</taxon>
        <taxon>Dorylaimia</taxon>
        <taxon>Mermithida</taxon>
        <taxon>Mermithoidea</taxon>
        <taxon>Mermithidae</taxon>
        <taxon>Romanomermis</taxon>
    </lineage>
</organism>
<evidence type="ECO:0000313" key="3">
    <source>
        <dbReference type="Proteomes" id="UP000887565"/>
    </source>
</evidence>
<dbReference type="Proteomes" id="UP000887565">
    <property type="component" value="Unplaced"/>
</dbReference>
<dbReference type="AlphaFoldDB" id="A0A915JJ79"/>
<proteinExistence type="predicted"/>